<protein>
    <submittedName>
        <fullName evidence="1">14983_t:CDS:1</fullName>
    </submittedName>
</protein>
<feature type="non-terminal residue" evidence="1">
    <location>
        <position position="1"/>
    </location>
</feature>
<keyword evidence="2" id="KW-1185">Reference proteome</keyword>
<organism evidence="1 2">
    <name type="scientific">Racocetra persica</name>
    <dbReference type="NCBI Taxonomy" id="160502"/>
    <lineage>
        <taxon>Eukaryota</taxon>
        <taxon>Fungi</taxon>
        <taxon>Fungi incertae sedis</taxon>
        <taxon>Mucoromycota</taxon>
        <taxon>Glomeromycotina</taxon>
        <taxon>Glomeromycetes</taxon>
        <taxon>Diversisporales</taxon>
        <taxon>Gigasporaceae</taxon>
        <taxon>Racocetra</taxon>
    </lineage>
</organism>
<name>A0ACA9SEK5_9GLOM</name>
<proteinExistence type="predicted"/>
<sequence>TNTRELNLIQRSKLEKIELLYMTPHQRRKENWFPFVIFYECHTVKLREHIIDIQNNRWSGYEKPFISKALNEILRLLGEPPSFEQIKKDIEDLRRRIEDLPTLRQIEE</sequence>
<evidence type="ECO:0000313" key="2">
    <source>
        <dbReference type="Proteomes" id="UP000789920"/>
    </source>
</evidence>
<gene>
    <name evidence="1" type="ORF">RPERSI_LOCUS29782</name>
</gene>
<feature type="non-terminal residue" evidence="1">
    <location>
        <position position="108"/>
    </location>
</feature>
<evidence type="ECO:0000313" key="1">
    <source>
        <dbReference type="EMBL" id="CAG8836047.1"/>
    </source>
</evidence>
<reference evidence="1" key="1">
    <citation type="submission" date="2021-06" db="EMBL/GenBank/DDBJ databases">
        <authorList>
            <person name="Kallberg Y."/>
            <person name="Tangrot J."/>
            <person name="Rosling A."/>
        </authorList>
    </citation>
    <scope>NUCLEOTIDE SEQUENCE</scope>
    <source>
        <strain evidence="1">MA461A</strain>
    </source>
</reference>
<dbReference type="Proteomes" id="UP000789920">
    <property type="component" value="Unassembled WGS sequence"/>
</dbReference>
<accession>A0ACA9SEK5</accession>
<comment type="caution">
    <text evidence="1">The sequence shown here is derived from an EMBL/GenBank/DDBJ whole genome shotgun (WGS) entry which is preliminary data.</text>
</comment>
<dbReference type="EMBL" id="CAJVQC010113542">
    <property type="protein sequence ID" value="CAG8836047.1"/>
    <property type="molecule type" value="Genomic_DNA"/>
</dbReference>